<reference evidence="11" key="1">
    <citation type="submission" date="2014-05" db="EMBL/GenBank/DDBJ databases">
        <title>Genome sequence of Mycobacterium aromaticivorans strain JS19b1T (= DSM 45407T).</title>
        <authorList>
            <person name="Kwak Y."/>
            <person name="Park G.-S."/>
            <person name="Li Q.X."/>
            <person name="Lee S.-E."/>
            <person name="Shin J.-H."/>
        </authorList>
    </citation>
    <scope>NUCLEOTIDE SEQUENCE [LARGE SCALE GENOMIC DNA]</scope>
    <source>
        <strain evidence="11">JS19b1</strain>
    </source>
</reference>
<dbReference type="Pfam" id="PF00441">
    <property type="entry name" value="Acyl-CoA_dh_1"/>
    <property type="match status" value="1"/>
</dbReference>
<feature type="domain" description="Acyl-CoA dehydrogenase/oxidase C-terminal" evidence="8">
    <location>
        <begin position="232"/>
        <end position="380"/>
    </location>
</feature>
<proteinExistence type="inferred from homology"/>
<dbReference type="Pfam" id="PF02771">
    <property type="entry name" value="Acyl-CoA_dh_N"/>
    <property type="match status" value="1"/>
</dbReference>
<feature type="domain" description="Acyl-CoA oxidase/dehydrogenase middle" evidence="9">
    <location>
        <begin position="125"/>
        <end position="219"/>
    </location>
</feature>
<dbReference type="InterPro" id="IPR009100">
    <property type="entry name" value="AcylCoA_DH/oxidase_NM_dom_sf"/>
</dbReference>
<keyword evidence="12" id="KW-1185">Reference proteome</keyword>
<sequence>MQRSLYGPDHEAYRATVREFLAREVVPHQQDWDEHRWIDRSVFARAAEAGIYALQIGEQYGGAGEPDYRYRLVVCEEVAEVNALSFGVTISLQDDLVLHYLLDLTNDEQKQRWLPGFAAGEVIGALAMTEPGAGSDLRGIRTTAQRDGDHWILNGQKTFISSGIMADLVVVAARTDSTGGSGDLSLFVVERDTPGFERGRKLDKIGLPGQDTAELFFHDALVPSANLLGEPGRGLQYLMSHLPRERLGVTAEAIATTRAIFELTVDYCQSRQAFGGPLTDKQHVRFELAEMGTEIDIVQAYVDSSVMAYNAGELTPVDAAKGKWYVSELQKRVIDRCLQLHGGYGYMTEYPVARAYLDTRVKTIYGGTTEIMKEIIGREIAASVRKRRSLAGILGSSGSFAGGDRDQFACVGELHPGPCAVGCSRPLGGIDCLPTVPVDDGDAPGG</sequence>
<comment type="cofactor">
    <cofactor evidence="1 7">
        <name>FAD</name>
        <dbReference type="ChEBI" id="CHEBI:57692"/>
    </cofactor>
</comment>
<dbReference type="SUPFAM" id="SSF56645">
    <property type="entry name" value="Acyl-CoA dehydrogenase NM domain-like"/>
    <property type="match status" value="1"/>
</dbReference>
<dbReference type="EMBL" id="JALN02000001">
    <property type="protein sequence ID" value="KDE98264.1"/>
    <property type="molecule type" value="Genomic_DNA"/>
</dbReference>
<dbReference type="PROSITE" id="PS00072">
    <property type="entry name" value="ACYL_COA_DH_1"/>
    <property type="match status" value="1"/>
</dbReference>
<protein>
    <submittedName>
        <fullName evidence="11">Acyl-CoA dehydrogenase</fullName>
    </submittedName>
</protein>
<evidence type="ECO:0000256" key="5">
    <source>
        <dbReference type="ARBA" id="ARBA00023002"/>
    </source>
</evidence>
<evidence type="ECO:0000256" key="6">
    <source>
        <dbReference type="ARBA" id="ARBA00052546"/>
    </source>
</evidence>
<organism evidence="11 12">
    <name type="scientific">Mycolicibacterium aromaticivorans JS19b1 = JCM 16368</name>
    <dbReference type="NCBI Taxonomy" id="1440774"/>
    <lineage>
        <taxon>Bacteria</taxon>
        <taxon>Bacillati</taxon>
        <taxon>Actinomycetota</taxon>
        <taxon>Actinomycetes</taxon>
        <taxon>Mycobacteriales</taxon>
        <taxon>Mycobacteriaceae</taxon>
        <taxon>Mycolicibacterium</taxon>
    </lineage>
</organism>
<dbReference type="InterPro" id="IPR006089">
    <property type="entry name" value="Acyl-CoA_DH_CS"/>
</dbReference>
<dbReference type="Gene3D" id="1.20.140.10">
    <property type="entry name" value="Butyryl-CoA Dehydrogenase, subunit A, domain 3"/>
    <property type="match status" value="1"/>
</dbReference>
<dbReference type="STRING" id="1440774.Y900_004730"/>
<evidence type="ECO:0000256" key="7">
    <source>
        <dbReference type="RuleBase" id="RU362125"/>
    </source>
</evidence>
<dbReference type="InterPro" id="IPR006091">
    <property type="entry name" value="Acyl-CoA_Oxase/DH_mid-dom"/>
</dbReference>
<dbReference type="InterPro" id="IPR046373">
    <property type="entry name" value="Acyl-CoA_Oxase/DH_mid-dom_sf"/>
</dbReference>
<keyword evidence="4 7" id="KW-0274">FAD</keyword>
<dbReference type="InterPro" id="IPR036250">
    <property type="entry name" value="AcylCo_DH-like_C"/>
</dbReference>
<dbReference type="GO" id="GO:0050660">
    <property type="term" value="F:flavin adenine dinucleotide binding"/>
    <property type="evidence" value="ECO:0007669"/>
    <property type="project" value="InterPro"/>
</dbReference>
<dbReference type="AlphaFoldDB" id="A0A064CCA0"/>
<dbReference type="PANTHER" id="PTHR43884">
    <property type="entry name" value="ACYL-COA DEHYDROGENASE"/>
    <property type="match status" value="1"/>
</dbReference>
<evidence type="ECO:0000259" key="8">
    <source>
        <dbReference type="Pfam" id="PF00441"/>
    </source>
</evidence>
<accession>A0A064CCA0</accession>
<dbReference type="Pfam" id="PF02770">
    <property type="entry name" value="Acyl-CoA_dh_M"/>
    <property type="match status" value="1"/>
</dbReference>
<evidence type="ECO:0000256" key="1">
    <source>
        <dbReference type="ARBA" id="ARBA00001974"/>
    </source>
</evidence>
<keyword evidence="3 7" id="KW-0285">Flavoprotein</keyword>
<evidence type="ECO:0000256" key="3">
    <source>
        <dbReference type="ARBA" id="ARBA00022630"/>
    </source>
</evidence>
<dbReference type="SUPFAM" id="SSF47203">
    <property type="entry name" value="Acyl-CoA dehydrogenase C-terminal domain-like"/>
    <property type="match status" value="1"/>
</dbReference>
<evidence type="ECO:0000256" key="4">
    <source>
        <dbReference type="ARBA" id="ARBA00022827"/>
    </source>
</evidence>
<dbReference type="Gene3D" id="2.40.110.10">
    <property type="entry name" value="Butyryl-CoA Dehydrogenase, subunit A, domain 2"/>
    <property type="match status" value="1"/>
</dbReference>
<comment type="catalytic activity">
    <reaction evidence="6">
        <text>a 2,3-saturated acyl-CoA + A = a 2,3-dehydroacyl-CoA + AH2</text>
        <dbReference type="Rhea" id="RHEA:48608"/>
        <dbReference type="ChEBI" id="CHEBI:13193"/>
        <dbReference type="ChEBI" id="CHEBI:17499"/>
        <dbReference type="ChEBI" id="CHEBI:60015"/>
        <dbReference type="ChEBI" id="CHEBI:65111"/>
    </reaction>
</comment>
<dbReference type="GO" id="GO:0003995">
    <property type="term" value="F:acyl-CoA dehydrogenase activity"/>
    <property type="evidence" value="ECO:0007669"/>
    <property type="project" value="InterPro"/>
</dbReference>
<comment type="similarity">
    <text evidence="2 7">Belongs to the acyl-CoA dehydrogenase family.</text>
</comment>
<gene>
    <name evidence="11" type="ORF">Y900_004730</name>
</gene>
<dbReference type="PANTHER" id="PTHR43884:SF12">
    <property type="entry name" value="ISOVALERYL-COA DEHYDROGENASE, MITOCHONDRIAL-RELATED"/>
    <property type="match status" value="1"/>
</dbReference>
<dbReference type="InterPro" id="IPR009075">
    <property type="entry name" value="AcylCo_DH/oxidase_C"/>
</dbReference>
<feature type="domain" description="Acyl-CoA dehydrogenase/oxidase N-terminal" evidence="10">
    <location>
        <begin position="8"/>
        <end position="121"/>
    </location>
</feature>
<name>A0A064CCA0_9MYCO</name>
<dbReference type="Proteomes" id="UP000022835">
    <property type="component" value="Unassembled WGS sequence"/>
</dbReference>
<evidence type="ECO:0000259" key="9">
    <source>
        <dbReference type="Pfam" id="PF02770"/>
    </source>
</evidence>
<dbReference type="PROSITE" id="PS00073">
    <property type="entry name" value="ACYL_COA_DH_2"/>
    <property type="match status" value="1"/>
</dbReference>
<keyword evidence="5 7" id="KW-0560">Oxidoreductase</keyword>
<evidence type="ECO:0000313" key="12">
    <source>
        <dbReference type="Proteomes" id="UP000022835"/>
    </source>
</evidence>
<dbReference type="eggNOG" id="COG1960">
    <property type="taxonomic scope" value="Bacteria"/>
</dbReference>
<evidence type="ECO:0000259" key="10">
    <source>
        <dbReference type="Pfam" id="PF02771"/>
    </source>
</evidence>
<comment type="caution">
    <text evidence="11">The sequence shown here is derived from an EMBL/GenBank/DDBJ whole genome shotgun (WGS) entry which is preliminary data.</text>
</comment>
<dbReference type="FunFam" id="2.40.110.10:FF:000002">
    <property type="entry name" value="Acyl-CoA dehydrogenase fadE12"/>
    <property type="match status" value="1"/>
</dbReference>
<evidence type="ECO:0000256" key="2">
    <source>
        <dbReference type="ARBA" id="ARBA00009347"/>
    </source>
</evidence>
<dbReference type="Gene3D" id="1.10.540.10">
    <property type="entry name" value="Acyl-CoA dehydrogenase/oxidase, N-terminal domain"/>
    <property type="match status" value="1"/>
</dbReference>
<dbReference type="FunFam" id="1.20.140.10:FF:000001">
    <property type="entry name" value="Acyl-CoA dehydrogenase"/>
    <property type="match status" value="1"/>
</dbReference>
<evidence type="ECO:0000313" key="11">
    <source>
        <dbReference type="EMBL" id="KDE98264.1"/>
    </source>
</evidence>
<dbReference type="InterPro" id="IPR013786">
    <property type="entry name" value="AcylCoA_DH/ox_N"/>
</dbReference>
<dbReference type="InterPro" id="IPR037069">
    <property type="entry name" value="AcylCoA_DH/ox_N_sf"/>
</dbReference>